<dbReference type="GO" id="GO:0003723">
    <property type="term" value="F:RNA binding"/>
    <property type="evidence" value="ECO:0007669"/>
    <property type="project" value="UniProtKB-UniRule"/>
</dbReference>
<comment type="caution">
    <text evidence="4">The sequence shown here is derived from an EMBL/GenBank/DDBJ whole genome shotgun (WGS) entry which is preliminary data.</text>
</comment>
<feature type="region of interest" description="Disordered" evidence="2">
    <location>
        <begin position="306"/>
        <end position="327"/>
    </location>
</feature>
<dbReference type="AlphaFoldDB" id="A0A816VG46"/>
<dbReference type="Pfam" id="PF00035">
    <property type="entry name" value="dsrm"/>
    <property type="match status" value="1"/>
</dbReference>
<keyword evidence="1" id="KW-0694">RNA-binding</keyword>
<evidence type="ECO:0000313" key="4">
    <source>
        <dbReference type="EMBL" id="CAF2113130.1"/>
    </source>
</evidence>
<dbReference type="Gene3D" id="3.30.160.20">
    <property type="match status" value="1"/>
</dbReference>
<sequence>MELRKRPLIREIELENSKYTAKKQKKNFSTIKSQIEDLSGEIWFEIFVYFDGQSLINIFSKLNSFIESLFNDYLLPIHFNYFCSNSSIQYPLNLNQIVSLTINYSQIIDHSINNISSLIPNFRSFSIINGGVHQCDYWMDEYIISHQKFPPNLTFIHINICDDDMSFLNLEQLIPRSVRYLIISGSIADDDFEDYLSSSNWIRLISNCSNKLCRIKLDLSSYFDSSDSSGLQKTLSKFRRNLFFRNTIIQSKTFFLPSKNIFNLMDLSMDKFIFYTSFLYCIINKNCMATDSLLMDTSSPTVITQSENHDSCSVNQSTKRKVTKDESSGINKRSKLIDMVFYDGNRHPAAVLHELRPEISSDKYSFTLEEIAPKQTRFRCSVTIDQNVAASINATGVGRSKQLAKNMAAQQALIKLYPTYRPPDEAILSEDSDVYQQTRFIPTLPPSLQNDPTSLIDSIRKHLTTKAIAIKTPLQLFNEIFINNQRLNSSTSTKNRIELIDNEENLVLVRVIAMDQQFWGVSAAKSVAQNDACQQAIETLCNVSFRSAKVEFIRALQSMNKITLPPEVKTDANNNNNNNNHSDENINNNINNNVAEQSMTTELTSIPGVSSSFLIPNDDS</sequence>
<feature type="compositionally biased region" description="Low complexity" evidence="2">
    <location>
        <begin position="573"/>
        <end position="589"/>
    </location>
</feature>
<protein>
    <recommendedName>
        <fullName evidence="3">DRBM domain-containing protein</fullName>
    </recommendedName>
</protein>
<feature type="domain" description="DRBM" evidence="3">
    <location>
        <begin position="347"/>
        <end position="418"/>
    </location>
</feature>
<dbReference type="Proteomes" id="UP000663856">
    <property type="component" value="Unassembled WGS sequence"/>
</dbReference>
<organism evidence="4 5">
    <name type="scientific">Rotaria magnacalcarata</name>
    <dbReference type="NCBI Taxonomy" id="392030"/>
    <lineage>
        <taxon>Eukaryota</taxon>
        <taxon>Metazoa</taxon>
        <taxon>Spiralia</taxon>
        <taxon>Gnathifera</taxon>
        <taxon>Rotifera</taxon>
        <taxon>Eurotatoria</taxon>
        <taxon>Bdelloidea</taxon>
        <taxon>Philodinida</taxon>
        <taxon>Philodinidae</taxon>
        <taxon>Rotaria</taxon>
    </lineage>
</organism>
<proteinExistence type="predicted"/>
<name>A0A816VG46_9BILA</name>
<evidence type="ECO:0000256" key="2">
    <source>
        <dbReference type="SAM" id="MobiDB-lite"/>
    </source>
</evidence>
<gene>
    <name evidence="4" type="ORF">WKI299_LOCUS22670</name>
</gene>
<dbReference type="PROSITE" id="PS50137">
    <property type="entry name" value="DS_RBD"/>
    <property type="match status" value="1"/>
</dbReference>
<reference evidence="4" key="1">
    <citation type="submission" date="2021-02" db="EMBL/GenBank/DDBJ databases">
        <authorList>
            <person name="Nowell W R."/>
        </authorList>
    </citation>
    <scope>NUCLEOTIDE SEQUENCE</scope>
</reference>
<dbReference type="EMBL" id="CAJNRF010009747">
    <property type="protein sequence ID" value="CAF2113130.1"/>
    <property type="molecule type" value="Genomic_DNA"/>
</dbReference>
<evidence type="ECO:0000313" key="5">
    <source>
        <dbReference type="Proteomes" id="UP000663856"/>
    </source>
</evidence>
<accession>A0A816VG46</accession>
<evidence type="ECO:0000256" key="1">
    <source>
        <dbReference type="PROSITE-ProRule" id="PRU00266"/>
    </source>
</evidence>
<dbReference type="SMART" id="SM00358">
    <property type="entry name" value="DSRM"/>
    <property type="match status" value="1"/>
</dbReference>
<dbReference type="InterPro" id="IPR014720">
    <property type="entry name" value="dsRBD_dom"/>
</dbReference>
<dbReference type="SUPFAM" id="SSF54768">
    <property type="entry name" value="dsRNA-binding domain-like"/>
    <property type="match status" value="1"/>
</dbReference>
<evidence type="ECO:0000259" key="3">
    <source>
        <dbReference type="PROSITE" id="PS50137"/>
    </source>
</evidence>
<feature type="region of interest" description="Disordered" evidence="2">
    <location>
        <begin position="566"/>
        <end position="589"/>
    </location>
</feature>
<feature type="compositionally biased region" description="Polar residues" evidence="2">
    <location>
        <begin position="306"/>
        <end position="317"/>
    </location>
</feature>